<sequence>MRQLSKHECFIFLSTISAQESGVDKESEGSDKELGRRGMIGTERIGLDAGDSLGALGLNLESTWPGVFDALFSSFSMILVTEIGDETFIIAALMAMRHPKATVLSGALSALFVMTIGTERIGLDAGDSLGALGLNLESTWPGVFDALFSSFSMILVTEIGDETFIIAALMAMRHPKATVLSGALSALFVMTNF</sequence>
<comment type="similarity">
    <text evidence="2 6">Belongs to the GDT1 family.</text>
</comment>
<dbReference type="PANTHER" id="PTHR12608:SF9">
    <property type="entry name" value="GDT1-LIKE PROTEIN 3"/>
    <property type="match status" value="1"/>
</dbReference>
<dbReference type="EMBL" id="QGKV02001507">
    <property type="protein sequence ID" value="KAF3527463.1"/>
    <property type="molecule type" value="Genomic_DNA"/>
</dbReference>
<keyword evidence="3" id="KW-0812">Transmembrane</keyword>
<protein>
    <recommendedName>
        <fullName evidence="6">GDT1 family protein</fullName>
    </recommendedName>
</protein>
<comment type="subcellular location">
    <subcellularLocation>
        <location evidence="1 6">Membrane</location>
        <topology evidence="1 6">Multi-pass membrane protein</topology>
    </subcellularLocation>
</comment>
<name>A0ABQ7B5D1_BRACR</name>
<proteinExistence type="inferred from homology"/>
<evidence type="ECO:0000256" key="6">
    <source>
        <dbReference type="RuleBase" id="RU365102"/>
    </source>
</evidence>
<reference evidence="7 8" key="1">
    <citation type="journal article" date="2020" name="BMC Genomics">
        <title>Intraspecific diversification of the crop wild relative Brassica cretica Lam. using demographic model selection.</title>
        <authorList>
            <person name="Kioukis A."/>
            <person name="Michalopoulou V.A."/>
            <person name="Briers L."/>
            <person name="Pirintsos S."/>
            <person name="Studholme D.J."/>
            <person name="Pavlidis P."/>
            <person name="Sarris P.F."/>
        </authorList>
    </citation>
    <scope>NUCLEOTIDE SEQUENCE [LARGE SCALE GENOMIC DNA]</scope>
    <source>
        <strain evidence="8">cv. PFS-1207/04</strain>
    </source>
</reference>
<evidence type="ECO:0000313" key="7">
    <source>
        <dbReference type="EMBL" id="KAF3527463.1"/>
    </source>
</evidence>
<gene>
    <name evidence="7" type="ORF">DY000_02043751</name>
</gene>
<dbReference type="PANTHER" id="PTHR12608">
    <property type="entry name" value="TRANSMEMBRANE PROTEIN HTP-1 RELATED"/>
    <property type="match status" value="1"/>
</dbReference>
<evidence type="ECO:0000256" key="4">
    <source>
        <dbReference type="ARBA" id="ARBA00022989"/>
    </source>
</evidence>
<keyword evidence="4" id="KW-1133">Transmembrane helix</keyword>
<accession>A0ABQ7B5D1</accession>
<keyword evidence="5" id="KW-0472">Membrane</keyword>
<keyword evidence="8" id="KW-1185">Reference proteome</keyword>
<evidence type="ECO:0000256" key="3">
    <source>
        <dbReference type="ARBA" id="ARBA00022692"/>
    </source>
</evidence>
<organism evidence="7 8">
    <name type="scientific">Brassica cretica</name>
    <name type="common">Mustard</name>
    <dbReference type="NCBI Taxonomy" id="69181"/>
    <lineage>
        <taxon>Eukaryota</taxon>
        <taxon>Viridiplantae</taxon>
        <taxon>Streptophyta</taxon>
        <taxon>Embryophyta</taxon>
        <taxon>Tracheophyta</taxon>
        <taxon>Spermatophyta</taxon>
        <taxon>Magnoliopsida</taxon>
        <taxon>eudicotyledons</taxon>
        <taxon>Gunneridae</taxon>
        <taxon>Pentapetalae</taxon>
        <taxon>rosids</taxon>
        <taxon>malvids</taxon>
        <taxon>Brassicales</taxon>
        <taxon>Brassicaceae</taxon>
        <taxon>Brassiceae</taxon>
        <taxon>Brassica</taxon>
    </lineage>
</organism>
<dbReference type="Pfam" id="PF01169">
    <property type="entry name" value="GDT1"/>
    <property type="match status" value="2"/>
</dbReference>
<evidence type="ECO:0000313" key="8">
    <source>
        <dbReference type="Proteomes" id="UP000266723"/>
    </source>
</evidence>
<dbReference type="InterPro" id="IPR001727">
    <property type="entry name" value="GDT1-like"/>
</dbReference>
<comment type="caution">
    <text evidence="7">The sequence shown here is derived from an EMBL/GenBank/DDBJ whole genome shotgun (WGS) entry which is preliminary data.</text>
</comment>
<evidence type="ECO:0000256" key="5">
    <source>
        <dbReference type="ARBA" id="ARBA00023136"/>
    </source>
</evidence>
<dbReference type="Proteomes" id="UP000266723">
    <property type="component" value="Unassembled WGS sequence"/>
</dbReference>
<evidence type="ECO:0000256" key="2">
    <source>
        <dbReference type="ARBA" id="ARBA00009190"/>
    </source>
</evidence>
<evidence type="ECO:0000256" key="1">
    <source>
        <dbReference type="ARBA" id="ARBA00004141"/>
    </source>
</evidence>